<dbReference type="FunFam" id="1.10.418.10:FF:000032">
    <property type="entry name" value="utrophin isoform X1"/>
    <property type="match status" value="1"/>
</dbReference>
<dbReference type="Pfam" id="PF09068">
    <property type="entry name" value="EF-hand_2"/>
    <property type="match status" value="1"/>
</dbReference>
<dbReference type="InterPro" id="IPR018159">
    <property type="entry name" value="Spectrin/alpha-actinin"/>
</dbReference>
<dbReference type="Proteomes" id="UP000694382">
    <property type="component" value="Chromosome 3"/>
</dbReference>
<dbReference type="Pfam" id="PF00307">
    <property type="entry name" value="CH"/>
    <property type="match status" value="2"/>
</dbReference>
<dbReference type="Pfam" id="PF00569">
    <property type="entry name" value="ZZ"/>
    <property type="match status" value="1"/>
</dbReference>
<evidence type="ECO:0000256" key="12">
    <source>
        <dbReference type="ARBA" id="ARBA00023203"/>
    </source>
</evidence>
<dbReference type="FunFam" id="1.20.58.60:FF:000075">
    <property type="entry name" value="utrophin isoform X1"/>
    <property type="match status" value="1"/>
</dbReference>
<dbReference type="PROSITE" id="PS50021">
    <property type="entry name" value="CH"/>
    <property type="match status" value="2"/>
</dbReference>
<dbReference type="InterPro" id="IPR015154">
    <property type="entry name" value="EF-hand_dom_typ2"/>
</dbReference>
<reference evidence="19" key="3">
    <citation type="submission" date="2025-09" db="UniProtKB">
        <authorList>
            <consortium name="Ensembl"/>
        </authorList>
    </citation>
    <scope>IDENTIFICATION</scope>
</reference>
<dbReference type="PROSITE" id="PS50020">
    <property type="entry name" value="WW_DOMAIN_2"/>
    <property type="match status" value="1"/>
</dbReference>
<evidence type="ECO:0000256" key="2">
    <source>
        <dbReference type="ARBA" id="ARBA00004413"/>
    </source>
</evidence>
<dbReference type="InterPro" id="IPR011992">
    <property type="entry name" value="EF-hand-dom_pair"/>
</dbReference>
<dbReference type="InterPro" id="IPR000433">
    <property type="entry name" value="Znf_ZZ"/>
</dbReference>
<dbReference type="Gene3D" id="2.20.70.10">
    <property type="match status" value="1"/>
</dbReference>
<dbReference type="Gene3D" id="1.10.238.10">
    <property type="entry name" value="EF-hand"/>
    <property type="match status" value="2"/>
</dbReference>
<evidence type="ECO:0000256" key="8">
    <source>
        <dbReference type="ARBA" id="ARBA00022833"/>
    </source>
</evidence>
<feature type="region of interest" description="Disordered" evidence="18">
    <location>
        <begin position="627"/>
        <end position="673"/>
    </location>
</feature>
<dbReference type="FunFam" id="1.20.58.60:FF:000140">
    <property type="entry name" value="dystrophin isoform X1"/>
    <property type="match status" value="1"/>
</dbReference>
<evidence type="ECO:0000256" key="13">
    <source>
        <dbReference type="ARBA" id="ARBA00023212"/>
    </source>
</evidence>
<accession>A0A8U8AK61</accession>
<dbReference type="FunFam" id="2.20.70.10:FF:000004">
    <property type="entry name" value="dystrophin isoform X1"/>
    <property type="match status" value="1"/>
</dbReference>
<dbReference type="InterPro" id="IPR015153">
    <property type="entry name" value="EF-hand_dom_typ1"/>
</dbReference>
<evidence type="ECO:0000256" key="4">
    <source>
        <dbReference type="ARBA" id="ARBA00022490"/>
    </source>
</evidence>
<dbReference type="SUPFAM" id="SSF47473">
    <property type="entry name" value="EF-hand"/>
    <property type="match status" value="2"/>
</dbReference>
<reference evidence="19" key="1">
    <citation type="submission" date="2020-02" db="EMBL/GenBank/DDBJ databases">
        <authorList>
            <person name="Enbody D E."/>
            <person name="Pettersson E M."/>
        </authorList>
    </citation>
    <scope>NUCLEOTIDE SEQUENCE [LARGE SCALE GENOMIC DNA]</scope>
</reference>
<dbReference type="Gene3D" id="1.20.58.60">
    <property type="match status" value="13"/>
</dbReference>
<feature type="coiled-coil region" evidence="17">
    <location>
        <begin position="1559"/>
        <end position="1586"/>
    </location>
</feature>
<evidence type="ECO:0000256" key="18">
    <source>
        <dbReference type="SAM" id="MobiDB-lite"/>
    </source>
</evidence>
<feature type="coiled-coil region" evidence="17">
    <location>
        <begin position="2656"/>
        <end position="2690"/>
    </location>
</feature>
<dbReference type="CDD" id="cd21232">
    <property type="entry name" value="CH_UTRN_rpt1"/>
    <property type="match status" value="1"/>
</dbReference>
<evidence type="ECO:0000256" key="10">
    <source>
        <dbReference type="ARBA" id="ARBA00023018"/>
    </source>
</evidence>
<dbReference type="GO" id="GO:0005856">
    <property type="term" value="C:cytoskeleton"/>
    <property type="evidence" value="ECO:0007669"/>
    <property type="project" value="UniProtKB-SubCell"/>
</dbReference>
<evidence type="ECO:0000256" key="6">
    <source>
        <dbReference type="ARBA" id="ARBA00022737"/>
    </source>
</evidence>
<dbReference type="Ensembl" id="ENSCPVT00000014493.2">
    <property type="protein sequence ID" value="ENSCPVP00000013869.2"/>
    <property type="gene ID" value="ENSCPVG00000008633.2"/>
</dbReference>
<dbReference type="InterPro" id="IPR050774">
    <property type="entry name" value="KCMF1/Dystrophin"/>
</dbReference>
<dbReference type="Gene3D" id="3.30.60.90">
    <property type="match status" value="1"/>
</dbReference>
<keyword evidence="4 16" id="KW-0963">Cytoplasm</keyword>
<dbReference type="GO" id="GO:0120025">
    <property type="term" value="C:plasma membrane bounded cell projection"/>
    <property type="evidence" value="ECO:0007669"/>
    <property type="project" value="UniProtKB-ARBA"/>
</dbReference>
<name>A0A8C3N5G2_GEOPR</name>
<sequence>MQLHSLFSYSLSPDEHNDVQKKTFTKWINARFSKSGKAPVKDMFTDLKDGRKLLDLLEGLTGKPLPKERGSTRVHALNNVNRVLQVLHQNNVELVNIGGTDIVDGNHKLTLGLLWSIILHWQVKDVMKNIMSDLQQTNSEKILLSWVRQSTRPYSQVNVLNFTTSWADGLAFNAVIHRHKPELFSWDKVTKMSPVERLENAFNIAKNHLGIEKLLDPEDVAVQLPDKKSIIMYLTSLFEVLPKQVTMEDIREVETLPRRYKQECEDGEFSTVVLEEDQDSSRAETPSTVTEVDMDLDSYQVALEEVLTWLLSAEDAFREQEEISGDVEEVKEQFSTHEGFMMELTAHQSSVGNVLQAGNQLVAQGNLSPEEEFEIQEQMLLLNSRWEELRVESMDRQSRLHDMLMELQKQQLEQLSDWLTVTEERIQKMESQLLAEDLDSLQKQLEEHKSLQSDLEAEQVKVNSLTHMVVIVDESSGESATAILEEQLQRLGERWTAVCRWTEDRRVKLQEIQLLWQELLEEQCLLKAWLTEKEEALSKVQTSNFKDQTDLSVNVRKLAILKEDLGMKRQTLDQLNELGQDVAQILGNGKASSKIDQDQEELTQRWDSLVQKLEDYSNQVTQAVGSVGMSQVSQKTAAETPLKERAVAKQSRQELPPPPLPKKRQIPGDSEAKKKFDAESTEFLNWISKSKSAIQAADIKEYKKMRETSSMKEKLKVIEKERAEKSQMLDELKRSGHILLDQMGKEGLPTVDIKSVMEKIFSGWKDVVQNLEEVTRKIKYQEDINAYLKEMNELEKTLTEKDDWLKKASSSASQSSAVLKDLCQQELTHLVSLSPQLEHLKATCKTLTSQPMPPNFIQENLSGFLDHFKLTCQKLEERHQQLKKETERQPSREYMESLQQMKDVLSELEGKQHCIASGLSEPSKVESALQQAKTVCETLEAQKPRVDKLAEETKALEKHASSDIKNTYMQELKDVQGRWDKLKVKISKDVKLLEEIMPKLRMFETDSKVVQKWMDGVKDFLMTEKAVQGDTEGLQRQLDQCTMFINEMETIEPSLKEMKEVEAALRAQPIASISTWTKSRLVDCQTQWEKLSKQIISQKNRLSESQEKAVNLKKDLAEMQEWMTQAEEEYLEKDFEYKSPEELENAVEEMKRAKEDVLQKEVRVKILKDNIKMLATKVPSSGQDLATELNIVLENYQLLCNRIRGKCHTLEEVWSCWIELLQYLDLETAWLNNLEERVQMTGNLPDKFDAVNDALESLESVLRHPADNRTQIRELGQTLIDGGILDDIISEKLEAFNARYEELSHLAVSRQIALEQQLQTMRETDHMLQVLQESLGDLDRQLTSYLTDRIDAFQMPQEAQKIQAEIAAHESTLEELKKSARSFPPASPECRSPRGGTQLDALQRKLREVCTKYQLFQKPANFEQRMLDCKRVLDGVKAELHVLDVKDTDPDVIQAHLEKCMKLYKTLSEVKLEVETVIKTGRQIVQKQQTDNPKGMDEQLTALKFLYNDLGAQVTEGKQDLERATQLARKMRKESASLSEWLATTEADLVQKSTSESLLSDLDSEIAWAKNVLRELERRKADLKSITESCTALQSLVEGSEAVLEEKLCVLNAGWSRVRTWTEDWCDTLLNHQGQLEIFDENVAHISTWLYQAEALLDEIEKKSASQKEETVKRLTSELDDVSLRVDNVRDQAVILMNGRGVSCRELVEPKLAELNRNFEKVSQHIKSAKMLVGQERLPVMSEPREVRVAFLDLDKFESDIQNMLKVVEKHLELSGEDEKLDQERAQIEEVLQRGGQLLQQPMEDHRREKIRLQLLLLQKKYNSLQAIPVQQRLKGQFATGVRTLPFSAEYLVEINKVLLAMADVELLLNAPELNTGIYEDFSSQEDALKNIKDILDKLGDQIAVIHEKQPDVILEASGPEAIQIGDALTQLNAEWDRINRIYNDRKCCFDRAIEGWRQFHCDLNDLSHWIAEAEALLADARGPDGSLELQAAGLHQQELEEGVTSHQTSISALNRTGEGIIQKLSATDGSFLQEKLAGLNRRWKAITTEVIDRQQRLKGESQQLIEYRKKLDELRCWLENVENALDTRFTFNHEENLQELEVLSEEMEVLGDKLEWLNRTESEVLLDKNIDLQEKNKLSDCLQSLNVRWNKVFREVPDKVRELEAFVGQSQPPHSVSDIQKVVLASSLLEIPVQTQQALELSAPADLDKTRTELADWLVLIDQMLKSNIVTVGNTEEINRTITRMKITNADMDHRHPQLDSVFTLAQNLKNKTSSSDIRTEITEKMEKLKNQWDSTQHSVEVRQQQLKHMLTDSLQWHEHRQEMEHLMEQCEIRLRVLLQAPKEMLAKQIAESKLLVQDLHRGDITVAAFNDLSNKLLREYRDDDSRKVKETTDQMNTCWVNLNQRAVDRQNFLETEMKTVQASHKDLESFLKWIQEAETTVNVLADASERENSAQDSAYIRELRKQMQDIQAEIDAHNDIFKSIDGNRQKMVKALGNSEEAALLQHRLDDMNQRWNDLKAKSANIRAHLEASAEKWNRLLTSLEELIKWLNAKDEELKKQMPVGGDVPTLQQQYDHCKALRRELKEKEQTVLNAVDQARVFLADQPIEGPEEPRRSLHSKTELTPEEKALKIAKAMRKQSSEVKEKWENLNASASIWQKQVDKALEKLKDLQCAMDDLDADLKEAENVRNGWKPVGDLLIDSLPDHIEKTTVSVELLGNTSFVCVSDLSILVPLVILDSLKMISEVSNKVSVEDRLKQLQEAHRDFGPASQHFLSTSVQFPWQRSVSHNKVPYYINHETQTTCWDHPKMTDLFQSLADLNNVRFSAYRTAIKIRRLQKALCLDLLDLNTTSEVFKQHKLSQNDQLIGVQDVISCLTTIYSGLEEKHKDMVNVPLCVDMCLNWLLNVYDSGRTGKIRVQSLKIGLMSLSKGLLEEKYRYLFKEVAGPTEMCDQRQLGLLLHDAIQIPRQLGEVAAFGGSNIEPSVRSCFQQNHNKPEITVKQFIDWMRLEPQSMVWLPVLHRVAAAETAKHQAKCNICKECPIVGFRYRSLKHFNYDVCQSCFFSGRTAKGHKLHYPMVEYCIPTTSGEDVRDFTKVLKNKFRSKKYFAKHPRLGYLPVQTVLEGDNLETPITLISMWPEQYDPSQSPQLFHDDTHSRIEQYATRLAQMERTNGSFLMDSSSTTGSVEDEHALIQQYCQTLGGESPVSQPQSPAQILKSVEKEERGELERIIADLEEEQRSLQIEYEQLKEQHLRRGINPLASPPDSVVSPQHASEDAELIAEAKLLRQHKGRLEARMQILEDHNKQLESQLHRLRQLLEQPESDSRVNGASPCASPQHSALGFPLEQDTSSQFHQTGEYDLLVPPHDTNTDLTDVMEQINNTFPACCCKPEEICECSTKHLSLLECFGS</sequence>
<keyword evidence="6" id="KW-0677">Repeat</keyword>
<dbReference type="FunFam" id="1.10.238.10:FF:000008">
    <property type="entry name" value="Dystrophin isoform 2"/>
    <property type="match status" value="1"/>
</dbReference>
<dbReference type="SUPFAM" id="SSF51045">
    <property type="entry name" value="WW domain"/>
    <property type="match status" value="1"/>
</dbReference>
<reference evidence="19" key="2">
    <citation type="submission" date="2025-08" db="UniProtKB">
        <authorList>
            <consortium name="Ensembl"/>
        </authorList>
    </citation>
    <scope>IDENTIFICATION</scope>
</reference>
<dbReference type="CDD" id="cd16247">
    <property type="entry name" value="EFh_UTRO"/>
    <property type="match status" value="1"/>
</dbReference>
<dbReference type="InterPro" id="IPR001202">
    <property type="entry name" value="WW_dom"/>
</dbReference>
<dbReference type="FunFam" id="3.30.60.90:FF:000001">
    <property type="entry name" value="Dystrophin isoform 2"/>
    <property type="match status" value="1"/>
</dbReference>
<comment type="function">
    <text evidence="16">May play a role in anchoring the cytoskeleton to the plasma membrane.</text>
</comment>
<evidence type="ECO:0000256" key="7">
    <source>
        <dbReference type="ARBA" id="ARBA00022771"/>
    </source>
</evidence>
<dbReference type="SMART" id="SM00456">
    <property type="entry name" value="WW"/>
    <property type="match status" value="1"/>
</dbReference>
<dbReference type="FunFam" id="1.20.58.60:FF:000056">
    <property type="entry name" value="utrophin isoform X1"/>
    <property type="match status" value="1"/>
</dbReference>
<dbReference type="PANTHER" id="PTHR12268">
    <property type="entry name" value="E3 UBIQUITIN-PROTEIN LIGASE KCMF1"/>
    <property type="match status" value="1"/>
</dbReference>
<dbReference type="FunFam" id="1.20.58.60:FF:000070">
    <property type="entry name" value="utrophin isoform X1"/>
    <property type="match status" value="1"/>
</dbReference>
<keyword evidence="14 16" id="KW-0628">Postsynaptic cell membrane</keyword>
<feature type="coiled-coil region" evidence="17">
    <location>
        <begin position="1650"/>
        <end position="1732"/>
    </location>
</feature>
<keyword evidence="7" id="KW-0863">Zinc-finger</keyword>
<dbReference type="PROSITE" id="PS00019">
    <property type="entry name" value="ACTININ_1"/>
    <property type="match status" value="1"/>
</dbReference>
<dbReference type="InterPro" id="IPR001715">
    <property type="entry name" value="CH_dom"/>
</dbReference>
<dbReference type="SMART" id="SM00150">
    <property type="entry name" value="SPEC"/>
    <property type="match status" value="18"/>
</dbReference>
<dbReference type="PROSITE" id="PS01159">
    <property type="entry name" value="WW_DOMAIN_1"/>
    <property type="match status" value="1"/>
</dbReference>
<evidence type="ECO:0000256" key="15">
    <source>
        <dbReference type="ARBA" id="ARBA00034100"/>
    </source>
</evidence>
<dbReference type="InterPro" id="IPR036020">
    <property type="entry name" value="WW_dom_sf"/>
</dbReference>
<evidence type="ECO:0000313" key="20">
    <source>
        <dbReference type="Proteomes" id="UP000694382"/>
    </source>
</evidence>
<dbReference type="InterPro" id="IPR002017">
    <property type="entry name" value="Spectrin_repeat"/>
</dbReference>
<protein>
    <submittedName>
        <fullName evidence="19">Uncharacterized protein</fullName>
    </submittedName>
</protein>
<feature type="coiled-coil region" evidence="17">
    <location>
        <begin position="2065"/>
        <end position="2121"/>
    </location>
</feature>
<dbReference type="InterPro" id="IPR043145">
    <property type="entry name" value="Znf_ZZ_sf"/>
</dbReference>
<dbReference type="GO" id="GO:0003779">
    <property type="term" value="F:actin binding"/>
    <property type="evidence" value="ECO:0007669"/>
    <property type="project" value="UniProtKB-KW"/>
</dbReference>
<feature type="coiled-coil region" evidence="17">
    <location>
        <begin position="865"/>
        <end position="911"/>
    </location>
</feature>
<dbReference type="FunFam" id="1.20.58.60:FF:000118">
    <property type="entry name" value="Dystrophin"/>
    <property type="match status" value="1"/>
</dbReference>
<evidence type="ECO:0000256" key="17">
    <source>
        <dbReference type="SAM" id="Coils"/>
    </source>
</evidence>
<keyword evidence="11 16" id="KW-0472">Membrane</keyword>
<dbReference type="PIRSF" id="PIRSF002341">
    <property type="entry name" value="Dystrophin/utrophin"/>
    <property type="match status" value="1"/>
</dbReference>
<dbReference type="SUPFAM" id="SSF57850">
    <property type="entry name" value="RING/U-box"/>
    <property type="match status" value="1"/>
</dbReference>
<evidence type="ECO:0000256" key="9">
    <source>
        <dbReference type="ARBA" id="ARBA00022837"/>
    </source>
</evidence>
<dbReference type="SUPFAM" id="SSF47576">
    <property type="entry name" value="Calponin-homology domain, CH-domain"/>
    <property type="match status" value="1"/>
</dbReference>
<feature type="coiled-coil region" evidence="17">
    <location>
        <begin position="3219"/>
        <end position="3253"/>
    </location>
</feature>
<keyword evidence="9" id="KW-0106">Calcium</keyword>
<proteinExistence type="predicted"/>
<keyword evidence="12 16" id="KW-0009">Actin-binding</keyword>
<dbReference type="GO" id="GO:0005737">
    <property type="term" value="C:cytoplasm"/>
    <property type="evidence" value="ECO:0007669"/>
    <property type="project" value="UniProtKB-ARBA"/>
</dbReference>
<keyword evidence="20" id="KW-1185">Reference proteome</keyword>
<dbReference type="InterPro" id="IPR001589">
    <property type="entry name" value="Actinin_actin-bd_CS"/>
</dbReference>
<dbReference type="PROSITE" id="PS50135">
    <property type="entry name" value="ZF_ZZ_2"/>
    <property type="match status" value="1"/>
</dbReference>
<keyword evidence="10 16" id="KW-0770">Synapse</keyword>
<dbReference type="PROSITE" id="PS00020">
    <property type="entry name" value="ACTININ_2"/>
    <property type="match status" value="1"/>
</dbReference>
<evidence type="ECO:0000256" key="3">
    <source>
        <dbReference type="ARBA" id="ARBA00022475"/>
    </source>
</evidence>
<dbReference type="InterPro" id="IPR036872">
    <property type="entry name" value="CH_dom_sf"/>
</dbReference>
<dbReference type="GO" id="GO:0045211">
    <property type="term" value="C:postsynaptic membrane"/>
    <property type="evidence" value="ECO:0007669"/>
    <property type="project" value="UniProtKB-SubCell"/>
</dbReference>
<dbReference type="InterPro" id="IPR035436">
    <property type="entry name" value="Dystrophin/utrophin"/>
</dbReference>
<dbReference type="SUPFAM" id="SSF46966">
    <property type="entry name" value="Spectrin repeat"/>
    <property type="match status" value="13"/>
</dbReference>
<evidence type="ECO:0000256" key="16">
    <source>
        <dbReference type="PIRNR" id="PIRNR002341"/>
    </source>
</evidence>
<comment type="subcellular location">
    <subcellularLocation>
        <location evidence="2">Cell membrane</location>
        <topology evidence="2">Peripheral membrane protein</topology>
        <orientation evidence="2">Cytoplasmic side</orientation>
    </subcellularLocation>
    <subcellularLocation>
        <location evidence="1 16">Cytoplasm</location>
        <location evidence="1 16">Cytoskeleton</location>
    </subcellularLocation>
    <subcellularLocation>
        <location evidence="15">Postsynaptic cell membrane</location>
    </subcellularLocation>
</comment>
<dbReference type="CDD" id="cd21234">
    <property type="entry name" value="CH_UTRN_rpt2"/>
    <property type="match status" value="1"/>
</dbReference>
<evidence type="ECO:0000256" key="5">
    <source>
        <dbReference type="ARBA" id="ARBA00022723"/>
    </source>
</evidence>
<dbReference type="GO" id="GO:0008270">
    <property type="term" value="F:zinc ion binding"/>
    <property type="evidence" value="ECO:0007669"/>
    <property type="project" value="UniProtKB-KW"/>
</dbReference>
<dbReference type="Pfam" id="PF09069">
    <property type="entry name" value="EF-hand_3"/>
    <property type="match status" value="1"/>
</dbReference>
<evidence type="ECO:0000256" key="14">
    <source>
        <dbReference type="ARBA" id="ARBA00023257"/>
    </source>
</evidence>
<dbReference type="CDD" id="cd02334">
    <property type="entry name" value="ZZ_dystrophin"/>
    <property type="match status" value="1"/>
</dbReference>
<keyword evidence="3 16" id="KW-1003">Cell membrane</keyword>
<dbReference type="CDD" id="cd00176">
    <property type="entry name" value="SPEC"/>
    <property type="match status" value="9"/>
</dbReference>
<keyword evidence="13 16" id="KW-0206">Cytoskeleton</keyword>
<evidence type="ECO:0000256" key="1">
    <source>
        <dbReference type="ARBA" id="ARBA00004245"/>
    </source>
</evidence>
<organism evidence="19 20">
    <name type="scientific">Geospiza parvula</name>
    <name type="common">Small tree-finch</name>
    <name type="synonym">Camarhynchus parvulus</name>
    <dbReference type="NCBI Taxonomy" id="87175"/>
    <lineage>
        <taxon>Eukaryota</taxon>
        <taxon>Metazoa</taxon>
        <taxon>Chordata</taxon>
        <taxon>Craniata</taxon>
        <taxon>Vertebrata</taxon>
        <taxon>Euteleostomi</taxon>
        <taxon>Archelosauria</taxon>
        <taxon>Archosauria</taxon>
        <taxon>Dinosauria</taxon>
        <taxon>Saurischia</taxon>
        <taxon>Theropoda</taxon>
        <taxon>Coelurosauria</taxon>
        <taxon>Aves</taxon>
        <taxon>Neognathae</taxon>
        <taxon>Neoaves</taxon>
        <taxon>Telluraves</taxon>
        <taxon>Australaves</taxon>
        <taxon>Passeriformes</taxon>
        <taxon>Thraupidae</taxon>
        <taxon>Camarhynchus</taxon>
    </lineage>
</organism>
<feature type="coiled-coil region" evidence="17">
    <location>
        <begin position="1095"/>
        <end position="1170"/>
    </location>
</feature>
<keyword evidence="5" id="KW-0479">Metal-binding</keyword>
<feature type="coiled-coil region" evidence="17">
    <location>
        <begin position="2528"/>
        <end position="2599"/>
    </location>
</feature>
<evidence type="ECO:0000313" key="19">
    <source>
        <dbReference type="Ensembl" id="ENSCPVP00000013869.2"/>
    </source>
</evidence>
<feature type="region of interest" description="Disordered" evidence="18">
    <location>
        <begin position="3323"/>
        <end position="3343"/>
    </location>
</feature>
<dbReference type="PANTHER" id="PTHR12268:SF26">
    <property type="entry name" value="UTROPHIN"/>
    <property type="match status" value="1"/>
</dbReference>
<dbReference type="FunFam" id="1.20.58.60:FF:000102">
    <property type="entry name" value="utrophin isoform X2"/>
    <property type="match status" value="1"/>
</dbReference>
<accession>A0A8C3N5G2</accession>
<dbReference type="PROSITE" id="PS01357">
    <property type="entry name" value="ZF_ZZ_1"/>
    <property type="match status" value="1"/>
</dbReference>
<keyword evidence="8" id="KW-0862">Zinc</keyword>
<dbReference type="CDD" id="cd00201">
    <property type="entry name" value="WW"/>
    <property type="match status" value="1"/>
</dbReference>
<feature type="compositionally biased region" description="Polar residues" evidence="18">
    <location>
        <begin position="627"/>
        <end position="637"/>
    </location>
</feature>
<dbReference type="Gene3D" id="1.10.418.10">
    <property type="entry name" value="Calponin-like domain"/>
    <property type="match status" value="2"/>
</dbReference>
<dbReference type="Pfam" id="PF00435">
    <property type="entry name" value="Spectrin"/>
    <property type="match status" value="8"/>
</dbReference>
<feature type="coiled-coil region" evidence="17">
    <location>
        <begin position="558"/>
        <end position="619"/>
    </location>
</feature>
<keyword evidence="17" id="KW-0175">Coiled coil</keyword>
<evidence type="ECO:0000256" key="11">
    <source>
        <dbReference type="ARBA" id="ARBA00023136"/>
    </source>
</evidence>
<dbReference type="GO" id="GO:0099536">
    <property type="term" value="P:synaptic signaling"/>
    <property type="evidence" value="ECO:0007669"/>
    <property type="project" value="TreeGrafter"/>
</dbReference>
<dbReference type="SMART" id="SM00291">
    <property type="entry name" value="ZnF_ZZ"/>
    <property type="match status" value="1"/>
</dbReference>
<dbReference type="FunFam" id="1.10.418.10:FF:000044">
    <property type="entry name" value="utrophin isoform X2"/>
    <property type="match status" value="1"/>
</dbReference>
<feature type="coiled-coil region" evidence="17">
    <location>
        <begin position="431"/>
        <end position="461"/>
    </location>
</feature>
<dbReference type="SMART" id="SM00033">
    <property type="entry name" value="CH"/>
    <property type="match status" value="2"/>
</dbReference>